<organism evidence="2 3">
    <name type="scientific">Striga hermonthica</name>
    <name type="common">Purple witchweed</name>
    <name type="synonym">Buchnera hermonthica</name>
    <dbReference type="NCBI Taxonomy" id="68872"/>
    <lineage>
        <taxon>Eukaryota</taxon>
        <taxon>Viridiplantae</taxon>
        <taxon>Streptophyta</taxon>
        <taxon>Embryophyta</taxon>
        <taxon>Tracheophyta</taxon>
        <taxon>Spermatophyta</taxon>
        <taxon>Magnoliopsida</taxon>
        <taxon>eudicotyledons</taxon>
        <taxon>Gunneridae</taxon>
        <taxon>Pentapetalae</taxon>
        <taxon>asterids</taxon>
        <taxon>lamiids</taxon>
        <taxon>Lamiales</taxon>
        <taxon>Orobanchaceae</taxon>
        <taxon>Buchnereae</taxon>
        <taxon>Striga</taxon>
    </lineage>
</organism>
<dbReference type="PANTHER" id="PTHR24121">
    <property type="entry name" value="NO MECHANORECEPTOR POTENTIAL C, ISOFORM D-RELATED"/>
    <property type="match status" value="1"/>
</dbReference>
<dbReference type="InterPro" id="IPR002110">
    <property type="entry name" value="Ankyrin_rpt"/>
</dbReference>
<dbReference type="SUPFAM" id="SSF48403">
    <property type="entry name" value="Ankyrin repeat"/>
    <property type="match status" value="1"/>
</dbReference>
<keyword evidence="3" id="KW-1185">Reference proteome</keyword>
<dbReference type="SMART" id="SM00248">
    <property type="entry name" value="ANK"/>
    <property type="match status" value="3"/>
</dbReference>
<protein>
    <submittedName>
        <fullName evidence="2">Ankyrin repeat family protein</fullName>
    </submittedName>
</protein>
<evidence type="ECO:0000313" key="2">
    <source>
        <dbReference type="EMBL" id="CAA0810959.1"/>
    </source>
</evidence>
<gene>
    <name evidence="2" type="ORF">SHERM_12393</name>
</gene>
<dbReference type="EMBL" id="CACSLK010007726">
    <property type="protein sequence ID" value="CAA0810959.1"/>
    <property type="molecule type" value="Genomic_DNA"/>
</dbReference>
<feature type="region of interest" description="Disordered" evidence="1">
    <location>
        <begin position="452"/>
        <end position="479"/>
    </location>
</feature>
<dbReference type="PANTHER" id="PTHR24121:SF21">
    <property type="entry name" value="ANKYRIN REPEAT FAMILY PROTEIN"/>
    <property type="match status" value="1"/>
</dbReference>
<dbReference type="OrthoDB" id="1845088at2759"/>
<comment type="caution">
    <text evidence="2">The sequence shown here is derived from an EMBL/GenBank/DDBJ whole genome shotgun (WGS) entry which is preliminary data.</text>
</comment>
<evidence type="ECO:0000313" key="3">
    <source>
        <dbReference type="Proteomes" id="UP001153555"/>
    </source>
</evidence>
<accession>A0A9N7R4H5</accession>
<dbReference type="InterPro" id="IPR036770">
    <property type="entry name" value="Ankyrin_rpt-contain_sf"/>
</dbReference>
<dbReference type="Proteomes" id="UP001153555">
    <property type="component" value="Unassembled WGS sequence"/>
</dbReference>
<evidence type="ECO:0000256" key="1">
    <source>
        <dbReference type="SAM" id="MobiDB-lite"/>
    </source>
</evidence>
<sequence length="479" mass="53859">MESFDKVVTTDLGEGSSQLAASNMVTILSTVNVANFVSSKLSGKNNYKLWKQQILCLIEANDLLPYIYSPHPEDGDRRTGRVVLGWILGSLADAVHKKVAHLTNARNVWMELDKKLNTGPDVPFIKSSPTILSIVNVANFISTKLSGSNNYPSWEMQISCLIEVNNLYLYISPDEDLPNTEDDDTRWKEKVVLGWILGSLDDAVLKTVLHCYTAKDVWAELKKNFGPAPAIITLATETEWDKYLPLVINIRKGEWEKAQKFIEEKMQDNISAAITSRSDTCLHLAMSYDVIPLVQFLVGRMDSYQLKNKNIIGNTALHTAAWSIRCSQTAIDILVDRVPYLMNFQNEEFENPCHLAVRALKKDLVKYFLSKMDNEWYFEWPQDTGAKLLCMLIEAEYYDVAKTVTDICPDFACLKLLDGTTALHKLVLKDTGKGRSNFSFWERFLHSIPPESRTVDEESAAVRAGESGVIGDEESGAVP</sequence>
<name>A0A9N7R4H5_STRHE</name>
<reference evidence="2" key="1">
    <citation type="submission" date="2019-12" db="EMBL/GenBank/DDBJ databases">
        <authorList>
            <person name="Scholes J."/>
        </authorList>
    </citation>
    <scope>NUCLEOTIDE SEQUENCE</scope>
</reference>
<proteinExistence type="predicted"/>
<dbReference type="Gene3D" id="1.25.40.20">
    <property type="entry name" value="Ankyrin repeat-containing domain"/>
    <property type="match status" value="1"/>
</dbReference>
<dbReference type="AlphaFoldDB" id="A0A9N7R4H5"/>